<accession>A0A319E2T8</accession>
<dbReference type="STRING" id="1448318.A0A319E2T8"/>
<dbReference type="OrthoDB" id="5393654at2759"/>
<dbReference type="VEuPathDB" id="FungiDB:BO78DRAFT_431434"/>
<dbReference type="PANTHER" id="PTHR35179:SF2">
    <property type="entry name" value="START DOMAIN-CONTAINING PROTEIN"/>
    <property type="match status" value="1"/>
</dbReference>
<reference evidence="2 3" key="1">
    <citation type="submission" date="2018-02" db="EMBL/GenBank/DDBJ databases">
        <title>The genomes of Aspergillus section Nigri reveals drivers in fungal speciation.</title>
        <authorList>
            <consortium name="DOE Joint Genome Institute"/>
            <person name="Vesth T.C."/>
            <person name="Nybo J."/>
            <person name="Theobald S."/>
            <person name="Brandl J."/>
            <person name="Frisvad J.C."/>
            <person name="Nielsen K.F."/>
            <person name="Lyhne E.K."/>
            <person name="Kogle M.E."/>
            <person name="Kuo A."/>
            <person name="Riley R."/>
            <person name="Clum A."/>
            <person name="Nolan M."/>
            <person name="Lipzen A."/>
            <person name="Salamov A."/>
            <person name="Henrissat B."/>
            <person name="Wiebenga A."/>
            <person name="De vries R.P."/>
            <person name="Grigoriev I.V."/>
            <person name="Mortensen U.H."/>
            <person name="Andersen M.R."/>
            <person name="Baker S.E."/>
        </authorList>
    </citation>
    <scope>NUCLEOTIDE SEQUENCE [LARGE SCALE GENOMIC DNA]</scope>
    <source>
        <strain evidence="2 3">CBS 121057</strain>
    </source>
</reference>
<gene>
    <name evidence="2" type="ORF">BO78DRAFT_431434</name>
</gene>
<name>A0A319E2T8_ASPSB</name>
<feature type="region of interest" description="Disordered" evidence="1">
    <location>
        <begin position="248"/>
        <end position="269"/>
    </location>
</feature>
<dbReference type="EMBL" id="KZ826370">
    <property type="protein sequence ID" value="PYI04382.1"/>
    <property type="molecule type" value="Genomic_DNA"/>
</dbReference>
<dbReference type="Proteomes" id="UP000248423">
    <property type="component" value="Unassembled WGS sequence"/>
</dbReference>
<feature type="region of interest" description="Disordered" evidence="1">
    <location>
        <begin position="280"/>
        <end position="299"/>
    </location>
</feature>
<feature type="region of interest" description="Disordered" evidence="1">
    <location>
        <begin position="429"/>
        <end position="488"/>
    </location>
</feature>
<dbReference type="AlphaFoldDB" id="A0A319E2T8"/>
<keyword evidence="3" id="KW-1185">Reference proteome</keyword>
<evidence type="ECO:0008006" key="4">
    <source>
        <dbReference type="Google" id="ProtNLM"/>
    </source>
</evidence>
<organism evidence="2 3">
    <name type="scientific">Aspergillus sclerotiicarbonarius (strain CBS 121057 / IBT 28362)</name>
    <dbReference type="NCBI Taxonomy" id="1448318"/>
    <lineage>
        <taxon>Eukaryota</taxon>
        <taxon>Fungi</taxon>
        <taxon>Dikarya</taxon>
        <taxon>Ascomycota</taxon>
        <taxon>Pezizomycotina</taxon>
        <taxon>Eurotiomycetes</taxon>
        <taxon>Eurotiomycetidae</taxon>
        <taxon>Eurotiales</taxon>
        <taxon>Aspergillaceae</taxon>
        <taxon>Aspergillus</taxon>
        <taxon>Aspergillus subgen. Circumdati</taxon>
    </lineage>
</organism>
<evidence type="ECO:0000256" key="1">
    <source>
        <dbReference type="SAM" id="MobiDB-lite"/>
    </source>
</evidence>
<feature type="compositionally biased region" description="Basic and acidic residues" evidence="1">
    <location>
        <begin position="434"/>
        <end position="444"/>
    </location>
</feature>
<dbReference type="PANTHER" id="PTHR35179">
    <property type="entry name" value="PROTEIN CBG02620"/>
    <property type="match status" value="1"/>
</dbReference>
<evidence type="ECO:0000313" key="2">
    <source>
        <dbReference type="EMBL" id="PYI04382.1"/>
    </source>
</evidence>
<protein>
    <recommendedName>
        <fullName evidence="4">Geranylgeranyl pyrophosphate synthetase</fullName>
    </recommendedName>
</protein>
<sequence length="526" mass="59127">MSTHWRGPSSRNGRGRAHYLRSNVWRGGLARRPSPPSELAEPPELPCGTLLATINRDDTIDTNPSTEDNNNNPKITNCTVIASYNWLNRKSPTITVPGVPPAWTPLLEPIKLQPDSGQYFRDQNAARYLKHPFQPAVEAIFQTDPNFDTTDIDIVACISTLGNLLHFIRKVDKKFRMIVETVGTTVFFIRREDSPTQTISDVRGYGHTFPETYTTWDPAVKGSESHQRILRYNFSGMTCLVRFKGDGYLPEPDTTTPPQNRDHDTSTETLSQTLTSLLSTSTLTPHDPEPNPSSLTIQTSGHTIPQSAVFDLKTRSFYKNTTTILSEEMTRLWISQIPNFILAIHKYGTFNDIHIMNIKPEMQKWEDEHLSTLQKLGSLLRKLSSFALGQPDGRFEIVHEEGSEELEIREVVEGVERVLPETLHDRWVSGGRVDGTHTHTHGESESASDNASWASGSKEERPGGVPISNSDEDENKNKSQYGYGDGDVDLYWDVKFDDDRSDTESVKDFTACSAEECGYCGHCLYD</sequence>
<feature type="compositionally biased region" description="Polar residues" evidence="1">
    <location>
        <begin position="445"/>
        <end position="455"/>
    </location>
</feature>
<proteinExistence type="predicted"/>
<evidence type="ECO:0000313" key="3">
    <source>
        <dbReference type="Proteomes" id="UP000248423"/>
    </source>
</evidence>